<reference evidence="3 4" key="1">
    <citation type="submission" date="2020-10" db="EMBL/GenBank/DDBJ databases">
        <title>The Coptis chinensis genome and diversification of protoberbering-type alkaloids.</title>
        <authorList>
            <person name="Wang B."/>
            <person name="Shu S."/>
            <person name="Song C."/>
            <person name="Liu Y."/>
        </authorList>
    </citation>
    <scope>NUCLEOTIDE SEQUENCE [LARGE SCALE GENOMIC DNA]</scope>
    <source>
        <strain evidence="3">HL-2020</strain>
        <tissue evidence="3">Leaf</tissue>
    </source>
</reference>
<evidence type="ECO:0000256" key="1">
    <source>
        <dbReference type="SAM" id="Phobius"/>
    </source>
</evidence>
<evidence type="ECO:0000313" key="3">
    <source>
        <dbReference type="EMBL" id="KAF9593843.1"/>
    </source>
</evidence>
<proteinExistence type="predicted"/>
<dbReference type="AlphaFoldDB" id="A0A835LFQ7"/>
<protein>
    <recommendedName>
        <fullName evidence="2">Increased DNA methylation 1 C-terminal domain-containing protein</fullName>
    </recommendedName>
</protein>
<feature type="domain" description="Increased DNA methylation 1 C-terminal" evidence="2">
    <location>
        <begin position="36"/>
        <end position="108"/>
    </location>
</feature>
<dbReference type="Proteomes" id="UP000631114">
    <property type="component" value="Unassembled WGS sequence"/>
</dbReference>
<evidence type="ECO:0000259" key="2">
    <source>
        <dbReference type="Pfam" id="PF23209"/>
    </source>
</evidence>
<keyword evidence="4" id="KW-1185">Reference proteome</keyword>
<keyword evidence="1" id="KW-0812">Transmembrane</keyword>
<comment type="caution">
    <text evidence="3">The sequence shown here is derived from an EMBL/GenBank/DDBJ whole genome shotgun (WGS) entry which is preliminary data.</text>
</comment>
<dbReference type="InterPro" id="IPR056511">
    <property type="entry name" value="IDM1_C"/>
</dbReference>
<keyword evidence="1" id="KW-1133">Transmembrane helix</keyword>
<gene>
    <name evidence="3" type="ORF">IFM89_025628</name>
</gene>
<accession>A0A835LFQ7</accession>
<sequence>MFLNLHTPLQEIGMPIMNVAKKWVHTVKSKNHSELIVDAVTGHDLITGMVMDLTFFFICMPFFFSRGVFETKTLEECSSVVSAGLLRILGKDLAEHPLVAASSDYQGQVRLFVRC</sequence>
<keyword evidence="1" id="KW-0472">Membrane</keyword>
<name>A0A835LFQ7_9MAGN</name>
<dbReference type="Pfam" id="PF23209">
    <property type="entry name" value="IDM1_C"/>
    <property type="match status" value="1"/>
</dbReference>
<organism evidence="3 4">
    <name type="scientific">Coptis chinensis</name>
    <dbReference type="NCBI Taxonomy" id="261450"/>
    <lineage>
        <taxon>Eukaryota</taxon>
        <taxon>Viridiplantae</taxon>
        <taxon>Streptophyta</taxon>
        <taxon>Embryophyta</taxon>
        <taxon>Tracheophyta</taxon>
        <taxon>Spermatophyta</taxon>
        <taxon>Magnoliopsida</taxon>
        <taxon>Ranunculales</taxon>
        <taxon>Ranunculaceae</taxon>
        <taxon>Coptidoideae</taxon>
        <taxon>Coptis</taxon>
    </lineage>
</organism>
<feature type="transmembrane region" description="Helical" evidence="1">
    <location>
        <begin position="45"/>
        <end position="64"/>
    </location>
</feature>
<evidence type="ECO:0000313" key="4">
    <source>
        <dbReference type="Proteomes" id="UP000631114"/>
    </source>
</evidence>
<dbReference type="OrthoDB" id="1742246at2759"/>
<dbReference type="EMBL" id="JADFTS010000008">
    <property type="protein sequence ID" value="KAF9593843.1"/>
    <property type="molecule type" value="Genomic_DNA"/>
</dbReference>